<name>A0ABP4IBE3_9PSEU</name>
<feature type="domain" description="Histidine kinase/HSP90-like ATPase" evidence="5">
    <location>
        <begin position="49"/>
        <end position="143"/>
    </location>
</feature>
<gene>
    <name evidence="6" type="ORF">GCM10009613_12160</name>
</gene>
<comment type="caution">
    <text evidence="6">The sequence shown here is derived from an EMBL/GenBank/DDBJ whole genome shotgun (WGS) entry which is preliminary data.</text>
</comment>
<dbReference type="InterPro" id="IPR050482">
    <property type="entry name" value="Sensor_HK_TwoCompSys"/>
</dbReference>
<reference evidence="7" key="1">
    <citation type="journal article" date="2019" name="Int. J. Syst. Evol. Microbiol.">
        <title>The Global Catalogue of Microorganisms (GCM) 10K type strain sequencing project: providing services to taxonomists for standard genome sequencing and annotation.</title>
        <authorList>
            <consortium name="The Broad Institute Genomics Platform"/>
            <consortium name="The Broad Institute Genome Sequencing Center for Infectious Disease"/>
            <person name="Wu L."/>
            <person name="Ma J."/>
        </authorList>
    </citation>
    <scope>NUCLEOTIDE SEQUENCE [LARGE SCALE GENOMIC DNA]</scope>
    <source>
        <strain evidence="7">JCM 11896</strain>
    </source>
</reference>
<dbReference type="PANTHER" id="PTHR24421">
    <property type="entry name" value="NITRATE/NITRITE SENSOR PROTEIN NARX-RELATED"/>
    <property type="match status" value="1"/>
</dbReference>
<feature type="region of interest" description="Disordered" evidence="4">
    <location>
        <begin position="91"/>
        <end position="110"/>
    </location>
</feature>
<dbReference type="Proteomes" id="UP001501414">
    <property type="component" value="Unassembled WGS sequence"/>
</dbReference>
<feature type="region of interest" description="Disordered" evidence="4">
    <location>
        <begin position="1"/>
        <end position="49"/>
    </location>
</feature>
<dbReference type="EMBL" id="BAAAJK010000004">
    <property type="protein sequence ID" value="GAA1383149.1"/>
    <property type="molecule type" value="Genomic_DNA"/>
</dbReference>
<accession>A0ABP4IBE3</accession>
<keyword evidence="1" id="KW-0808">Transferase</keyword>
<dbReference type="SUPFAM" id="SSF55874">
    <property type="entry name" value="ATPase domain of HSP90 chaperone/DNA topoisomerase II/histidine kinase"/>
    <property type="match status" value="1"/>
</dbReference>
<proteinExistence type="predicted"/>
<feature type="region of interest" description="Disordered" evidence="4">
    <location>
        <begin position="121"/>
        <end position="143"/>
    </location>
</feature>
<evidence type="ECO:0000256" key="4">
    <source>
        <dbReference type="SAM" id="MobiDB-lite"/>
    </source>
</evidence>
<dbReference type="SMART" id="SM00387">
    <property type="entry name" value="HATPase_c"/>
    <property type="match status" value="1"/>
</dbReference>
<protein>
    <recommendedName>
        <fullName evidence="5">Histidine kinase/HSP90-like ATPase domain-containing protein</fullName>
    </recommendedName>
</protein>
<evidence type="ECO:0000256" key="3">
    <source>
        <dbReference type="ARBA" id="ARBA00023012"/>
    </source>
</evidence>
<evidence type="ECO:0000313" key="7">
    <source>
        <dbReference type="Proteomes" id="UP001501414"/>
    </source>
</evidence>
<keyword evidence="2" id="KW-0418">Kinase</keyword>
<evidence type="ECO:0000313" key="6">
    <source>
        <dbReference type="EMBL" id="GAA1383149.1"/>
    </source>
</evidence>
<evidence type="ECO:0000256" key="1">
    <source>
        <dbReference type="ARBA" id="ARBA00022679"/>
    </source>
</evidence>
<dbReference type="Gene3D" id="3.30.565.10">
    <property type="entry name" value="Histidine kinase-like ATPase, C-terminal domain"/>
    <property type="match status" value="1"/>
</dbReference>
<keyword evidence="7" id="KW-1185">Reference proteome</keyword>
<sequence>MLRDRPGRPRLQEDRCPEHVQRLDARGRPAADGDLRGRRRRPPPPGSPAAEVALLRIAQEALANVVRHSGARTARIELTVQEADTVLVVADDGGGQRPARPDPALGGIGGASMRERAAELGGTVTVGPGPGGTGTRVVTRIPR</sequence>
<evidence type="ECO:0000259" key="5">
    <source>
        <dbReference type="SMART" id="SM00387"/>
    </source>
</evidence>
<dbReference type="InterPro" id="IPR003594">
    <property type="entry name" value="HATPase_dom"/>
</dbReference>
<organism evidence="6 7">
    <name type="scientific">Pseudonocardia kongjuensis</name>
    <dbReference type="NCBI Taxonomy" id="102227"/>
    <lineage>
        <taxon>Bacteria</taxon>
        <taxon>Bacillati</taxon>
        <taxon>Actinomycetota</taxon>
        <taxon>Actinomycetes</taxon>
        <taxon>Pseudonocardiales</taxon>
        <taxon>Pseudonocardiaceae</taxon>
        <taxon>Pseudonocardia</taxon>
    </lineage>
</organism>
<dbReference type="InterPro" id="IPR036890">
    <property type="entry name" value="HATPase_C_sf"/>
</dbReference>
<dbReference type="Pfam" id="PF02518">
    <property type="entry name" value="HATPase_c"/>
    <property type="match status" value="1"/>
</dbReference>
<keyword evidence="3" id="KW-0902">Two-component regulatory system</keyword>
<dbReference type="CDD" id="cd16917">
    <property type="entry name" value="HATPase_UhpB-NarQ-NarX-like"/>
    <property type="match status" value="1"/>
</dbReference>
<evidence type="ECO:0000256" key="2">
    <source>
        <dbReference type="ARBA" id="ARBA00022777"/>
    </source>
</evidence>
<dbReference type="RefSeq" id="WP_344019162.1">
    <property type="nucleotide sequence ID" value="NZ_BAAAJK010000004.1"/>
</dbReference>
<feature type="compositionally biased region" description="Basic and acidic residues" evidence="4">
    <location>
        <begin position="1"/>
        <end position="36"/>
    </location>
</feature>